<dbReference type="GO" id="GO:0016558">
    <property type="term" value="P:protein import into peroxisome matrix"/>
    <property type="evidence" value="ECO:0007669"/>
    <property type="project" value="TreeGrafter"/>
</dbReference>
<protein>
    <recommendedName>
        <fullName evidence="3">Peroxisome assembly protein 26</fullName>
    </recommendedName>
</protein>
<organism evidence="1 2">
    <name type="scientific">Ridgeia piscesae</name>
    <name type="common">Tubeworm</name>
    <dbReference type="NCBI Taxonomy" id="27915"/>
    <lineage>
        <taxon>Eukaryota</taxon>
        <taxon>Metazoa</taxon>
        <taxon>Spiralia</taxon>
        <taxon>Lophotrochozoa</taxon>
        <taxon>Annelida</taxon>
        <taxon>Polychaeta</taxon>
        <taxon>Sedentaria</taxon>
        <taxon>Canalipalpata</taxon>
        <taxon>Sabellida</taxon>
        <taxon>Siboglinidae</taxon>
        <taxon>Ridgeia</taxon>
    </lineage>
</organism>
<dbReference type="Pfam" id="PF07163">
    <property type="entry name" value="Pex26"/>
    <property type="match status" value="1"/>
</dbReference>
<evidence type="ECO:0008006" key="3">
    <source>
        <dbReference type="Google" id="ProtNLM"/>
    </source>
</evidence>
<dbReference type="EMBL" id="JAODUO010001026">
    <property type="protein sequence ID" value="KAK2171790.1"/>
    <property type="molecule type" value="Genomic_DNA"/>
</dbReference>
<dbReference type="GO" id="GO:0045046">
    <property type="term" value="P:protein import into peroxisome membrane"/>
    <property type="evidence" value="ECO:0007669"/>
    <property type="project" value="InterPro"/>
</dbReference>
<sequence>MRYTEIIVQANDLFLYKKFEECLNICQRYSKEAKAHLEDPGAISATEVFSVLAIQSYAELNQWEQVLPYVTEQYSGIELCTPCVVQLCILLHARVQDYATCTAIAHIWLHHADNFHSHDYAAVCELYVTHVLIPQSRWDDIPSFIDSCCGLDAKTKSTYMKHVWSLRHQEEQAHIDEIEHLETSVDDDEQRSAQSRPSCVTDSWLDNYPCYVQFIGNWVSKHMQVISLQTLRYIALAAVAAYLLVSRYKTGALPWKRLHILWTRLANMLKMLLSPLHFHKI</sequence>
<dbReference type="GO" id="GO:0044877">
    <property type="term" value="F:protein-containing complex binding"/>
    <property type="evidence" value="ECO:0007669"/>
    <property type="project" value="InterPro"/>
</dbReference>
<name>A0AAD9NIZ3_RIDPI</name>
<dbReference type="Proteomes" id="UP001209878">
    <property type="component" value="Unassembled WGS sequence"/>
</dbReference>
<dbReference type="AlphaFoldDB" id="A0AAD9NIZ3"/>
<dbReference type="InterPro" id="IPR010797">
    <property type="entry name" value="Pex26"/>
</dbReference>
<reference evidence="1" key="1">
    <citation type="journal article" date="2023" name="Mol. Biol. Evol.">
        <title>Third-Generation Sequencing Reveals the Adaptive Role of the Epigenome in Three Deep-Sea Polychaetes.</title>
        <authorList>
            <person name="Perez M."/>
            <person name="Aroh O."/>
            <person name="Sun Y."/>
            <person name="Lan Y."/>
            <person name="Juniper S.K."/>
            <person name="Young C.R."/>
            <person name="Angers B."/>
            <person name="Qian P.Y."/>
        </authorList>
    </citation>
    <scope>NUCLEOTIDE SEQUENCE</scope>
    <source>
        <strain evidence="1">R07B-5</strain>
    </source>
</reference>
<comment type="caution">
    <text evidence="1">The sequence shown here is derived from an EMBL/GenBank/DDBJ whole genome shotgun (WGS) entry which is preliminary data.</text>
</comment>
<dbReference type="PANTHER" id="PTHR16262:SF2">
    <property type="entry name" value="PEROXISOME ASSEMBLY PROTEIN 26"/>
    <property type="match status" value="1"/>
</dbReference>
<accession>A0AAD9NIZ3</accession>
<dbReference type="PANTHER" id="PTHR16262">
    <property type="entry name" value="PEROXISOME ASSEMBLY PROTEIN 26"/>
    <property type="match status" value="1"/>
</dbReference>
<dbReference type="GO" id="GO:0005778">
    <property type="term" value="C:peroxisomal membrane"/>
    <property type="evidence" value="ECO:0007669"/>
    <property type="project" value="InterPro"/>
</dbReference>
<proteinExistence type="predicted"/>
<gene>
    <name evidence="1" type="ORF">NP493_1028g00044</name>
</gene>
<evidence type="ECO:0000313" key="1">
    <source>
        <dbReference type="EMBL" id="KAK2171790.1"/>
    </source>
</evidence>
<keyword evidence="2" id="KW-1185">Reference proteome</keyword>
<evidence type="ECO:0000313" key="2">
    <source>
        <dbReference type="Proteomes" id="UP001209878"/>
    </source>
</evidence>
<dbReference type="GO" id="GO:0051117">
    <property type="term" value="F:ATPase binding"/>
    <property type="evidence" value="ECO:0007669"/>
    <property type="project" value="TreeGrafter"/>
</dbReference>